<feature type="transmembrane region" description="Helical" evidence="9">
    <location>
        <begin position="303"/>
        <end position="322"/>
    </location>
</feature>
<dbReference type="InterPro" id="IPR003593">
    <property type="entry name" value="AAA+_ATPase"/>
</dbReference>
<feature type="transmembrane region" description="Helical" evidence="9">
    <location>
        <begin position="395"/>
        <end position="413"/>
    </location>
</feature>
<keyword evidence="7 9" id="KW-0472">Membrane</keyword>
<dbReference type="Gene3D" id="3.90.70.10">
    <property type="entry name" value="Cysteine proteinases"/>
    <property type="match status" value="1"/>
</dbReference>
<keyword evidence="3" id="KW-0547">Nucleotide-binding</keyword>
<dbReference type="SUPFAM" id="SSF52540">
    <property type="entry name" value="P-loop containing nucleoside triphosphate hydrolases"/>
    <property type="match status" value="1"/>
</dbReference>
<comment type="caution">
    <text evidence="13">The sequence shown here is derived from an EMBL/GenBank/DDBJ whole genome shotgun (WGS) entry which is preliminary data.</text>
</comment>
<keyword evidence="2 9" id="KW-0812">Transmembrane</keyword>
<evidence type="ECO:0000313" key="13">
    <source>
        <dbReference type="EMBL" id="MBS2213516.1"/>
    </source>
</evidence>
<keyword evidence="8" id="KW-0080">Bacteriocin transport</keyword>
<dbReference type="InterPro" id="IPR039421">
    <property type="entry name" value="Type_1_exporter"/>
</dbReference>
<dbReference type="Proteomes" id="UP000721861">
    <property type="component" value="Unassembled WGS sequence"/>
</dbReference>
<dbReference type="InterPro" id="IPR017871">
    <property type="entry name" value="ABC_transporter-like_CS"/>
</dbReference>
<dbReference type="PROSITE" id="PS50929">
    <property type="entry name" value="ABC_TM1F"/>
    <property type="match status" value="1"/>
</dbReference>
<dbReference type="InterPro" id="IPR005074">
    <property type="entry name" value="Peptidase_C39"/>
</dbReference>
<dbReference type="SUPFAM" id="SSF90123">
    <property type="entry name" value="ABC transporter transmembrane region"/>
    <property type="match status" value="1"/>
</dbReference>
<dbReference type="SMART" id="SM00382">
    <property type="entry name" value="AAA"/>
    <property type="match status" value="1"/>
</dbReference>
<dbReference type="PANTHER" id="PTHR24221:SF654">
    <property type="entry name" value="ATP-BINDING CASSETTE SUB-FAMILY B MEMBER 6"/>
    <property type="match status" value="1"/>
</dbReference>
<organism evidence="13 14">
    <name type="scientific">Carboxylicivirga mesophila</name>
    <dbReference type="NCBI Taxonomy" id="1166478"/>
    <lineage>
        <taxon>Bacteria</taxon>
        <taxon>Pseudomonadati</taxon>
        <taxon>Bacteroidota</taxon>
        <taxon>Bacteroidia</taxon>
        <taxon>Marinilabiliales</taxon>
        <taxon>Marinilabiliaceae</taxon>
        <taxon>Carboxylicivirga</taxon>
    </lineage>
</organism>
<dbReference type="Gene3D" id="1.20.1560.10">
    <property type="entry name" value="ABC transporter type 1, transmembrane domain"/>
    <property type="match status" value="1"/>
</dbReference>
<evidence type="ECO:0000256" key="6">
    <source>
        <dbReference type="ARBA" id="ARBA00022989"/>
    </source>
</evidence>
<keyword evidence="6 9" id="KW-1133">Transmembrane helix</keyword>
<dbReference type="PROSITE" id="PS00211">
    <property type="entry name" value="ABC_TRANSPORTER_1"/>
    <property type="match status" value="1"/>
</dbReference>
<evidence type="ECO:0000256" key="9">
    <source>
        <dbReference type="SAM" id="Phobius"/>
    </source>
</evidence>
<dbReference type="Pfam" id="PF03412">
    <property type="entry name" value="Peptidase_C39"/>
    <property type="match status" value="1"/>
</dbReference>
<protein>
    <submittedName>
        <fullName evidence="13">Peptidase domain-containing ABC transporter</fullName>
    </submittedName>
</protein>
<comment type="subcellular location">
    <subcellularLocation>
        <location evidence="1">Cell membrane</location>
        <topology evidence="1">Multi-pass membrane protein</topology>
    </subcellularLocation>
</comment>
<dbReference type="InterPro" id="IPR011527">
    <property type="entry name" value="ABC1_TM_dom"/>
</dbReference>
<name>A0ABS5KEP4_9BACT</name>
<reference evidence="13 14" key="1">
    <citation type="journal article" date="2014" name="Int. J. Syst. Evol. Microbiol.">
        <title>Carboxylicivirga gen. nov. in the family Marinilabiliaceae with two novel species, Carboxylicivirga mesophila sp. nov. and Carboxylicivirga taeanensis sp. nov., and reclassification of Cytophaga fermentans as Saccharicrinis fermentans gen. nov., comb. nov.</title>
        <authorList>
            <person name="Yang S.H."/>
            <person name="Seo H.S."/>
            <person name="Woo J.H."/>
            <person name="Oh H.M."/>
            <person name="Jang H."/>
            <person name="Lee J.H."/>
            <person name="Kim S.J."/>
            <person name="Kwon K.K."/>
        </authorList>
    </citation>
    <scope>NUCLEOTIDE SEQUENCE [LARGE SCALE GENOMIC DNA]</scope>
    <source>
        <strain evidence="13 14">JCM 18290</strain>
    </source>
</reference>
<feature type="transmembrane region" description="Helical" evidence="9">
    <location>
        <begin position="198"/>
        <end position="219"/>
    </location>
</feature>
<keyword evidence="5" id="KW-0653">Protein transport</keyword>
<keyword evidence="5" id="KW-0813">Transport</keyword>
<dbReference type="PROSITE" id="PS50893">
    <property type="entry name" value="ABC_TRANSPORTER_2"/>
    <property type="match status" value="1"/>
</dbReference>
<feature type="domain" description="Peptidase C39" evidence="12">
    <location>
        <begin position="8"/>
        <end position="132"/>
    </location>
</feature>
<dbReference type="Gene3D" id="3.40.50.300">
    <property type="entry name" value="P-loop containing nucleotide triphosphate hydrolases"/>
    <property type="match status" value="1"/>
</dbReference>
<feature type="domain" description="ABC transmembrane type-1" evidence="11">
    <location>
        <begin position="165"/>
        <end position="444"/>
    </location>
</feature>
<dbReference type="InterPro" id="IPR027417">
    <property type="entry name" value="P-loop_NTPase"/>
</dbReference>
<dbReference type="PANTHER" id="PTHR24221">
    <property type="entry name" value="ATP-BINDING CASSETTE SUB-FAMILY B"/>
    <property type="match status" value="1"/>
</dbReference>
<feature type="transmembrane region" description="Helical" evidence="9">
    <location>
        <begin position="160"/>
        <end position="183"/>
    </location>
</feature>
<dbReference type="CDD" id="cd02418">
    <property type="entry name" value="Peptidase_C39B"/>
    <property type="match status" value="1"/>
</dbReference>
<gene>
    <name evidence="13" type="ORF">KEM09_19050</name>
</gene>
<evidence type="ECO:0000256" key="8">
    <source>
        <dbReference type="ARBA" id="ARBA00043264"/>
    </source>
</evidence>
<evidence type="ECO:0000256" key="4">
    <source>
        <dbReference type="ARBA" id="ARBA00022840"/>
    </source>
</evidence>
<dbReference type="CDD" id="cd18570">
    <property type="entry name" value="ABC_6TM_PCAT1_LagD_like"/>
    <property type="match status" value="1"/>
</dbReference>
<evidence type="ECO:0000256" key="1">
    <source>
        <dbReference type="ARBA" id="ARBA00004651"/>
    </source>
</evidence>
<evidence type="ECO:0000256" key="2">
    <source>
        <dbReference type="ARBA" id="ARBA00022692"/>
    </source>
</evidence>
<evidence type="ECO:0000259" key="12">
    <source>
        <dbReference type="PROSITE" id="PS50990"/>
    </source>
</evidence>
<dbReference type="RefSeq" id="WP_212230749.1">
    <property type="nucleotide sequence ID" value="NZ_JAGUCN010000029.1"/>
</dbReference>
<keyword evidence="14" id="KW-1185">Reference proteome</keyword>
<accession>A0ABS5KEP4</accession>
<evidence type="ECO:0000259" key="10">
    <source>
        <dbReference type="PROSITE" id="PS50893"/>
    </source>
</evidence>
<sequence>MMKLSIQQYDTTDCGAACLASVARYYRLRLPLWDIRRQAGTNKGGTSAYGLIKAAESLGFDAKGVEIDLSDLKELPLPAIAHLQQPSGSHHFVVIYGVSKKQVKVMDPAFGRMHRMSLEAFRKRWTGIVILLIPSADFTAGDKTVSNYRRFWNVLKPHRAIFMQSGLGALVFSILGLSTAFYIQKLTDFVLVGHNQNLLHLLGVIMVVIFAIQLLIGILQSWFVLRVSQNIDTTLISGYFRHLIKLPQKFYDSMRIGELISRVNDAVKIRNFINQVAVEAIVDILIIIIAFLVMMVFSMKLALLSYAVIPIYLSLFLITNAVNRRLERAKMEETAELEIQLVESLRAVKTIKQMGAEEHFANGVDNRLMAVLQKVYSSGKLDIFSSSGMQFINRVLTLVILWAGAGLVIDTGLSAGELMSFFAISAYFTGPVARLAAINKSVHGALIAMDRLFELLELKQENADKPAMSFAHEDVGDIVFTKVYFSYTLEQDLFQDFSMRIKSGGITVLLGDSGSGKSTIGALIQGLYPVNSGSIAIGGHDVAQINLTHLRRVVGIVPQNIELFAGNVIENIALGDAEPDIKRIREIIQQLGLEETIEQLPEGYYTWLGENAAQLSGGQRQRLAIARMLYLNPQVYIFDEATSFLDDRSEAIIKELIMSLKEVGKTIIMVAHRMSVIDIADEVFVFGKGEVIQSGSVKELKADKKGRFYEMWKHHWG</sequence>
<dbReference type="Pfam" id="PF00664">
    <property type="entry name" value="ABC_membrane"/>
    <property type="match status" value="1"/>
</dbReference>
<dbReference type="Pfam" id="PF00005">
    <property type="entry name" value="ABC_tran"/>
    <property type="match status" value="1"/>
</dbReference>
<dbReference type="PROSITE" id="PS50990">
    <property type="entry name" value="PEPTIDASE_C39"/>
    <property type="match status" value="1"/>
</dbReference>
<dbReference type="EMBL" id="JAGUCN010000029">
    <property type="protein sequence ID" value="MBS2213516.1"/>
    <property type="molecule type" value="Genomic_DNA"/>
</dbReference>
<evidence type="ECO:0000256" key="5">
    <source>
        <dbReference type="ARBA" id="ARBA00022927"/>
    </source>
</evidence>
<evidence type="ECO:0000256" key="7">
    <source>
        <dbReference type="ARBA" id="ARBA00023136"/>
    </source>
</evidence>
<dbReference type="InterPro" id="IPR036640">
    <property type="entry name" value="ABC1_TM_sf"/>
</dbReference>
<dbReference type="InterPro" id="IPR003439">
    <property type="entry name" value="ABC_transporter-like_ATP-bd"/>
</dbReference>
<evidence type="ECO:0000313" key="14">
    <source>
        <dbReference type="Proteomes" id="UP000721861"/>
    </source>
</evidence>
<evidence type="ECO:0000256" key="3">
    <source>
        <dbReference type="ARBA" id="ARBA00022741"/>
    </source>
</evidence>
<feature type="domain" description="ABC transporter" evidence="10">
    <location>
        <begin position="478"/>
        <end position="713"/>
    </location>
</feature>
<evidence type="ECO:0000259" key="11">
    <source>
        <dbReference type="PROSITE" id="PS50929"/>
    </source>
</evidence>
<feature type="transmembrane region" description="Helical" evidence="9">
    <location>
        <begin position="276"/>
        <end position="297"/>
    </location>
</feature>
<proteinExistence type="predicted"/>
<keyword evidence="4" id="KW-0067">ATP-binding</keyword>